<dbReference type="Proteomes" id="UP000318478">
    <property type="component" value="Unassembled WGS sequence"/>
</dbReference>
<feature type="compositionally biased region" description="Pro residues" evidence="1">
    <location>
        <begin position="146"/>
        <end position="158"/>
    </location>
</feature>
<evidence type="ECO:0000313" key="3">
    <source>
        <dbReference type="EMBL" id="TWT78135.1"/>
    </source>
</evidence>
<dbReference type="EMBL" id="SJPO01000002">
    <property type="protein sequence ID" value="TWT78135.1"/>
    <property type="molecule type" value="Genomic_DNA"/>
</dbReference>
<protein>
    <submittedName>
        <fullName evidence="3">Uncharacterized protein</fullName>
    </submittedName>
</protein>
<evidence type="ECO:0000256" key="2">
    <source>
        <dbReference type="SAM" id="SignalP"/>
    </source>
</evidence>
<keyword evidence="4" id="KW-1185">Reference proteome</keyword>
<feature type="chain" id="PRO_5022771691" evidence="2">
    <location>
        <begin position="23"/>
        <end position="172"/>
    </location>
</feature>
<accession>A0A5C5YT50</accession>
<dbReference type="AlphaFoldDB" id="A0A5C5YT50"/>
<organism evidence="3 4">
    <name type="scientific">Posidoniimonas polymericola</name>
    <dbReference type="NCBI Taxonomy" id="2528002"/>
    <lineage>
        <taxon>Bacteria</taxon>
        <taxon>Pseudomonadati</taxon>
        <taxon>Planctomycetota</taxon>
        <taxon>Planctomycetia</taxon>
        <taxon>Pirellulales</taxon>
        <taxon>Lacipirellulaceae</taxon>
        <taxon>Posidoniimonas</taxon>
    </lineage>
</organism>
<evidence type="ECO:0000256" key="1">
    <source>
        <dbReference type="SAM" id="MobiDB-lite"/>
    </source>
</evidence>
<name>A0A5C5YT50_9BACT</name>
<proteinExistence type="predicted"/>
<feature type="signal peptide" evidence="2">
    <location>
        <begin position="1"/>
        <end position="22"/>
    </location>
</feature>
<gene>
    <name evidence="3" type="ORF">Pla123a_09250</name>
</gene>
<evidence type="ECO:0000313" key="4">
    <source>
        <dbReference type="Proteomes" id="UP000318478"/>
    </source>
</evidence>
<sequence precursor="true">MQRLLLITVLVVGCWHATRARAAGPNPDLRLAVEIYDAQLPQVDRLVTAGAAKDRVLAVRSCFETLRVGDRETAHTQLAAAEEQAALQAADAPSLLAELESVAAAALALADCDTNRAASIRPPQARCHDVLAKRPNPTPAQAMVPAKPPRSPTLPQQPPAEAVGIQASKQGM</sequence>
<reference evidence="3 4" key="1">
    <citation type="submission" date="2019-02" db="EMBL/GenBank/DDBJ databases">
        <title>Deep-cultivation of Planctomycetes and their phenomic and genomic characterization uncovers novel biology.</title>
        <authorList>
            <person name="Wiegand S."/>
            <person name="Jogler M."/>
            <person name="Boedeker C."/>
            <person name="Pinto D."/>
            <person name="Vollmers J."/>
            <person name="Rivas-Marin E."/>
            <person name="Kohn T."/>
            <person name="Peeters S.H."/>
            <person name="Heuer A."/>
            <person name="Rast P."/>
            <person name="Oberbeckmann S."/>
            <person name="Bunk B."/>
            <person name="Jeske O."/>
            <person name="Meyerdierks A."/>
            <person name="Storesund J.E."/>
            <person name="Kallscheuer N."/>
            <person name="Luecker S."/>
            <person name="Lage O.M."/>
            <person name="Pohl T."/>
            <person name="Merkel B.J."/>
            <person name="Hornburger P."/>
            <person name="Mueller R.-W."/>
            <person name="Bruemmer F."/>
            <person name="Labrenz M."/>
            <person name="Spormann A.M."/>
            <person name="Op Den Camp H."/>
            <person name="Overmann J."/>
            <person name="Amann R."/>
            <person name="Jetten M.S.M."/>
            <person name="Mascher T."/>
            <person name="Medema M.H."/>
            <person name="Devos D.P."/>
            <person name="Kaster A.-K."/>
            <person name="Ovreas L."/>
            <person name="Rohde M."/>
            <person name="Galperin M.Y."/>
            <person name="Jogler C."/>
        </authorList>
    </citation>
    <scope>NUCLEOTIDE SEQUENCE [LARGE SCALE GENOMIC DNA]</scope>
    <source>
        <strain evidence="3 4">Pla123a</strain>
    </source>
</reference>
<comment type="caution">
    <text evidence="3">The sequence shown here is derived from an EMBL/GenBank/DDBJ whole genome shotgun (WGS) entry which is preliminary data.</text>
</comment>
<dbReference type="RefSeq" id="WP_146584370.1">
    <property type="nucleotide sequence ID" value="NZ_SJPO01000002.1"/>
</dbReference>
<feature type="region of interest" description="Disordered" evidence="1">
    <location>
        <begin position="131"/>
        <end position="172"/>
    </location>
</feature>
<keyword evidence="2" id="KW-0732">Signal</keyword>